<evidence type="ECO:0000256" key="3">
    <source>
        <dbReference type="ARBA" id="ARBA00022630"/>
    </source>
</evidence>
<comment type="caution">
    <text evidence="6">The sequence shown here is derived from an EMBL/GenBank/DDBJ whole genome shotgun (WGS) entry which is preliminary data.</text>
</comment>
<dbReference type="RefSeq" id="XP_033430660.1">
    <property type="nucleotide sequence ID" value="XM_033564903.1"/>
</dbReference>
<dbReference type="Proteomes" id="UP000324241">
    <property type="component" value="Unassembled WGS sequence"/>
</dbReference>
<dbReference type="Gene3D" id="3.50.50.60">
    <property type="entry name" value="FAD/NAD(P)-binding domain"/>
    <property type="match status" value="2"/>
</dbReference>
<evidence type="ECO:0000256" key="4">
    <source>
        <dbReference type="ARBA" id="ARBA00022827"/>
    </source>
</evidence>
<dbReference type="AlphaFoldDB" id="A0A5M9N2R8"/>
<dbReference type="OrthoDB" id="74360at2759"/>
<dbReference type="EMBL" id="QUQM01000002">
    <property type="protein sequence ID" value="KAA8651299.1"/>
    <property type="molecule type" value="Genomic_DNA"/>
</dbReference>
<comment type="similarity">
    <text evidence="2">Belongs to the FAD-binding monooxygenase family.</text>
</comment>
<dbReference type="InterPro" id="IPR051209">
    <property type="entry name" value="FAD-bind_Monooxygenase_sf"/>
</dbReference>
<dbReference type="Pfam" id="PF13738">
    <property type="entry name" value="Pyr_redox_3"/>
    <property type="match status" value="1"/>
</dbReference>
<name>A0A5M9N2R8_9EURO</name>
<organism evidence="6 7">
    <name type="scientific">Aspergillus tanneri</name>
    <dbReference type="NCBI Taxonomy" id="1220188"/>
    <lineage>
        <taxon>Eukaryota</taxon>
        <taxon>Fungi</taxon>
        <taxon>Dikarya</taxon>
        <taxon>Ascomycota</taxon>
        <taxon>Pezizomycotina</taxon>
        <taxon>Eurotiomycetes</taxon>
        <taxon>Eurotiomycetidae</taxon>
        <taxon>Eurotiales</taxon>
        <taxon>Aspergillaceae</taxon>
        <taxon>Aspergillus</taxon>
        <taxon>Aspergillus subgen. Circumdati</taxon>
    </lineage>
</organism>
<keyword evidence="5" id="KW-1133">Transmembrane helix</keyword>
<accession>A0A5M9N2R8</accession>
<sequence>MASSLRIQIHNSYDGNPRPFYPVVVIGAGASGIAAGFQLKEKYNFDQFRIFDRLSGIGGTWWANKYPGVACDVPTLFYSFSFAPNYTTKTIFPSGREYVEYLYSVVERAGIADKIQLNTEVSNVEWIEEDSEWELQINYINSIANSRLDRTETVRAKIVISAVGILVEPNDWPADIRGRDSFTGQVIHSARWPAAANLDGKDVVLVGSGCSAAQIAPALLQTNIKSLTQVMRSPPWLVPRAEEPGGKEAYANWAPRIYGSVPLLGFSMRMLLCWVSEVVWYTAFQGKNDKLRQKEESLSLQHMRSIAPEKYHSILTPSYSLGCKRRVFDNDWLRSMSDPRFTLVNKSWVGAEGGNIMVGGAKDSEGFSETDTYHADTLILATGFDATQFLQPVSVLGRQGLSLHGLWATRAGAHAYMGTAVDGFPNFFMIMGPNTFAGHTSVMMGIENSVEYVLRLIQPVLSGHMETVEPSTAAVQKWVHDIRRDMKSTVFEGCKSWYNGYGGYNSVMYPRSQLDFYLRCKFPRYRDWNRTLSRKGQRRQLRRRATSVLLGAIALAACYGVIMYEEVGLSADAMEYVTQGVQRI</sequence>
<proteinExistence type="inferred from homology"/>
<dbReference type="InterPro" id="IPR036188">
    <property type="entry name" value="FAD/NAD-bd_sf"/>
</dbReference>
<protein>
    <submittedName>
        <fullName evidence="6">Uncharacterized protein</fullName>
    </submittedName>
</protein>
<dbReference type="GeneID" id="54322882"/>
<keyword evidence="5" id="KW-0812">Transmembrane</keyword>
<dbReference type="PANTHER" id="PTHR42877:SF10">
    <property type="entry name" value="L-ORNITHINE N(5)-OXYGENASE"/>
    <property type="match status" value="1"/>
</dbReference>
<evidence type="ECO:0000256" key="2">
    <source>
        <dbReference type="ARBA" id="ARBA00010139"/>
    </source>
</evidence>
<dbReference type="PANTHER" id="PTHR42877">
    <property type="entry name" value="L-ORNITHINE N(5)-MONOOXYGENASE-RELATED"/>
    <property type="match status" value="1"/>
</dbReference>
<feature type="transmembrane region" description="Helical" evidence="5">
    <location>
        <begin position="545"/>
        <end position="564"/>
    </location>
</feature>
<evidence type="ECO:0000313" key="7">
    <source>
        <dbReference type="Proteomes" id="UP000324241"/>
    </source>
</evidence>
<gene>
    <name evidence="6" type="ORF">ATNIH1004_000180</name>
</gene>
<feature type="transmembrane region" description="Helical" evidence="5">
    <location>
        <begin position="20"/>
        <end position="39"/>
    </location>
</feature>
<keyword evidence="4" id="KW-0274">FAD</keyword>
<comment type="cofactor">
    <cofactor evidence="1">
        <name>FAD</name>
        <dbReference type="ChEBI" id="CHEBI:57692"/>
    </cofactor>
</comment>
<evidence type="ECO:0000313" key="6">
    <source>
        <dbReference type="EMBL" id="KAA8651299.1"/>
    </source>
</evidence>
<evidence type="ECO:0000256" key="5">
    <source>
        <dbReference type="SAM" id="Phobius"/>
    </source>
</evidence>
<keyword evidence="3" id="KW-0285">Flavoprotein</keyword>
<reference evidence="6 7" key="1">
    <citation type="submission" date="2019-08" db="EMBL/GenBank/DDBJ databases">
        <title>The genome sequence of a newly discovered highly antifungal drug resistant Aspergillus species, Aspergillus tanneri NIH 1004.</title>
        <authorList>
            <person name="Mounaud S."/>
            <person name="Singh I."/>
            <person name="Joardar V."/>
            <person name="Pakala S."/>
            <person name="Pakala S."/>
            <person name="Venepally P."/>
            <person name="Chung J.K."/>
            <person name="Losada L."/>
            <person name="Nierman W.C."/>
        </authorList>
    </citation>
    <scope>NUCLEOTIDE SEQUENCE [LARGE SCALE GENOMIC DNA]</scope>
    <source>
        <strain evidence="6 7">NIH1004</strain>
    </source>
</reference>
<evidence type="ECO:0000256" key="1">
    <source>
        <dbReference type="ARBA" id="ARBA00001974"/>
    </source>
</evidence>
<dbReference type="SUPFAM" id="SSF51905">
    <property type="entry name" value="FAD/NAD(P)-binding domain"/>
    <property type="match status" value="2"/>
</dbReference>
<keyword evidence="5" id="KW-0472">Membrane</keyword>
<dbReference type="VEuPathDB" id="FungiDB:EYZ11_002607"/>